<keyword evidence="3" id="KW-0547">Nucleotide-binding</keyword>
<dbReference type="InterPro" id="IPR000719">
    <property type="entry name" value="Prot_kinase_dom"/>
</dbReference>
<evidence type="ECO:0000313" key="8">
    <source>
        <dbReference type="Proteomes" id="UP000824469"/>
    </source>
</evidence>
<dbReference type="EMBL" id="JAHRHJ020000005">
    <property type="protein sequence ID" value="KAH9316398.1"/>
    <property type="molecule type" value="Genomic_DNA"/>
</dbReference>
<keyword evidence="8" id="KW-1185">Reference proteome</keyword>
<feature type="non-terminal residue" evidence="7">
    <location>
        <position position="1"/>
    </location>
</feature>
<evidence type="ECO:0000256" key="3">
    <source>
        <dbReference type="ARBA" id="ARBA00022741"/>
    </source>
</evidence>
<protein>
    <recommendedName>
        <fullName evidence="6">Protein kinase domain-containing protein</fullName>
    </recommendedName>
</protein>
<comment type="caution">
    <text evidence="7">The sequence shown here is derived from an EMBL/GenBank/DDBJ whole genome shotgun (WGS) entry which is preliminary data.</text>
</comment>
<dbReference type="SUPFAM" id="SSF56112">
    <property type="entry name" value="Protein kinase-like (PK-like)"/>
    <property type="match status" value="1"/>
</dbReference>
<dbReference type="GO" id="GO:0005524">
    <property type="term" value="F:ATP binding"/>
    <property type="evidence" value="ECO:0007669"/>
    <property type="project" value="UniProtKB-KW"/>
</dbReference>
<keyword evidence="1" id="KW-0723">Serine/threonine-protein kinase</keyword>
<reference evidence="7 8" key="1">
    <citation type="journal article" date="2021" name="Nat. Plants">
        <title>The Taxus genome provides insights into paclitaxel biosynthesis.</title>
        <authorList>
            <person name="Xiong X."/>
            <person name="Gou J."/>
            <person name="Liao Q."/>
            <person name="Li Y."/>
            <person name="Zhou Q."/>
            <person name="Bi G."/>
            <person name="Li C."/>
            <person name="Du R."/>
            <person name="Wang X."/>
            <person name="Sun T."/>
            <person name="Guo L."/>
            <person name="Liang H."/>
            <person name="Lu P."/>
            <person name="Wu Y."/>
            <person name="Zhang Z."/>
            <person name="Ro D.K."/>
            <person name="Shang Y."/>
            <person name="Huang S."/>
            <person name="Yan J."/>
        </authorList>
    </citation>
    <scope>NUCLEOTIDE SEQUENCE [LARGE SCALE GENOMIC DNA]</scope>
    <source>
        <strain evidence="7">Ta-2019</strain>
    </source>
</reference>
<dbReference type="PANTHER" id="PTHR43895">
    <property type="entry name" value="CALCIUM/CALMODULIN-DEPENDENT PROTEIN KINASE KINASE-RELATED"/>
    <property type="match status" value="1"/>
</dbReference>
<organism evidence="7 8">
    <name type="scientific">Taxus chinensis</name>
    <name type="common">Chinese yew</name>
    <name type="synonym">Taxus wallichiana var. chinensis</name>
    <dbReference type="NCBI Taxonomy" id="29808"/>
    <lineage>
        <taxon>Eukaryota</taxon>
        <taxon>Viridiplantae</taxon>
        <taxon>Streptophyta</taxon>
        <taxon>Embryophyta</taxon>
        <taxon>Tracheophyta</taxon>
        <taxon>Spermatophyta</taxon>
        <taxon>Pinopsida</taxon>
        <taxon>Pinidae</taxon>
        <taxon>Conifers II</taxon>
        <taxon>Cupressales</taxon>
        <taxon>Taxaceae</taxon>
        <taxon>Taxus</taxon>
    </lineage>
</organism>
<dbReference type="Proteomes" id="UP000824469">
    <property type="component" value="Unassembled WGS sequence"/>
</dbReference>
<name>A0AA38L9A0_TAXCH</name>
<proteinExistence type="predicted"/>
<keyword evidence="4" id="KW-0418">Kinase</keyword>
<keyword evidence="2" id="KW-0808">Transferase</keyword>
<evidence type="ECO:0000256" key="1">
    <source>
        <dbReference type="ARBA" id="ARBA00022527"/>
    </source>
</evidence>
<sequence>GRGAMSIPTYRGYINGDRSISSGWSRHLNHGIFGILFQMRVHLMGDIIIRLSHFLVNHERLKEEEARRYFEQLINVVDYCHSRGVYHRDLK</sequence>
<evidence type="ECO:0000313" key="7">
    <source>
        <dbReference type="EMBL" id="KAH9316398.1"/>
    </source>
</evidence>
<evidence type="ECO:0000256" key="5">
    <source>
        <dbReference type="ARBA" id="ARBA00022840"/>
    </source>
</evidence>
<evidence type="ECO:0000256" key="4">
    <source>
        <dbReference type="ARBA" id="ARBA00022777"/>
    </source>
</evidence>
<dbReference type="PROSITE" id="PS50011">
    <property type="entry name" value="PROTEIN_KINASE_DOM"/>
    <property type="match status" value="1"/>
</dbReference>
<evidence type="ECO:0000256" key="2">
    <source>
        <dbReference type="ARBA" id="ARBA00022679"/>
    </source>
</evidence>
<accession>A0AA38L9A0</accession>
<dbReference type="Gene3D" id="1.10.510.10">
    <property type="entry name" value="Transferase(Phosphotransferase) domain 1"/>
    <property type="match status" value="1"/>
</dbReference>
<dbReference type="Pfam" id="PF00069">
    <property type="entry name" value="Pkinase"/>
    <property type="match status" value="1"/>
</dbReference>
<evidence type="ECO:0000259" key="6">
    <source>
        <dbReference type="PROSITE" id="PS50011"/>
    </source>
</evidence>
<dbReference type="InterPro" id="IPR011009">
    <property type="entry name" value="Kinase-like_dom_sf"/>
</dbReference>
<feature type="non-terminal residue" evidence="7">
    <location>
        <position position="91"/>
    </location>
</feature>
<gene>
    <name evidence="7" type="ORF">KI387_025025</name>
</gene>
<dbReference type="GO" id="GO:0004674">
    <property type="term" value="F:protein serine/threonine kinase activity"/>
    <property type="evidence" value="ECO:0007669"/>
    <property type="project" value="UniProtKB-KW"/>
</dbReference>
<feature type="domain" description="Protein kinase" evidence="6">
    <location>
        <begin position="1"/>
        <end position="91"/>
    </location>
</feature>
<dbReference type="AlphaFoldDB" id="A0AA38L9A0"/>
<keyword evidence="5" id="KW-0067">ATP-binding</keyword>
<dbReference type="GO" id="GO:0007165">
    <property type="term" value="P:signal transduction"/>
    <property type="evidence" value="ECO:0007669"/>
    <property type="project" value="TreeGrafter"/>
</dbReference>
<dbReference type="PANTHER" id="PTHR43895:SF123">
    <property type="entry name" value="NON-SPECIFIC SERINE_THREONINE PROTEIN KINASE"/>
    <property type="match status" value="1"/>
</dbReference>